<evidence type="ECO:0000313" key="2">
    <source>
        <dbReference type="EMBL" id="AKQ40992.2"/>
    </source>
</evidence>
<dbReference type="AlphaFoldDB" id="A0A0H4V8Q7"/>
<accession>A0A0H4V8Q7</accession>
<sequence length="440" mass="48049">MKIGLVGTFDVDNYGDCLFPELYAHEIAKRIPGARFTLYSPFARAARILSFDTVLALPATLDAASFDEDVLVLTGGETLSSGHNSGTYIVPLSTLSHYLRLWLVPTMAATTSTTKFIAHSVGVRNGPADNSLVARLLESADRISLRDASSHSRLDEKFTVDVDPVFLLPDMLSQDDWTRRCAGLLPDGLECGSYIAVQATNSYFAAELDEWCDEVAKVLKATGKKALMVPVCHFLEDYRFLEIAGARLAARYPELADTLYFLPQDRQNVMDTAALIARSAGYIGTSLHGAVTAAAFALPMSVYSGHGKKNGKHYQTLLAAGIDDGVFHSLDDLADCFAASGASDLVARSKVAQDRARKSVEILSEAILAPKETRPPLDPADISAICQADRTTVSTCKERVKRRVFSLLRSFPTLYEGYRSIRLRHQFANVADANPSDRRN</sequence>
<proteinExistence type="predicted"/>
<evidence type="ECO:0000259" key="1">
    <source>
        <dbReference type="Pfam" id="PF04230"/>
    </source>
</evidence>
<dbReference type="Pfam" id="PF04230">
    <property type="entry name" value="PS_pyruv_trans"/>
    <property type="match status" value="1"/>
</dbReference>
<dbReference type="PANTHER" id="PTHR36836:SF1">
    <property type="entry name" value="COLANIC ACID BIOSYNTHESIS PROTEIN WCAK"/>
    <property type="match status" value="1"/>
</dbReference>
<gene>
    <name evidence="2" type="ORF">CP97_01400</name>
</gene>
<dbReference type="EMBL" id="CP011310">
    <property type="protein sequence ID" value="AKQ40992.2"/>
    <property type="molecule type" value="Genomic_DNA"/>
</dbReference>
<feature type="domain" description="Polysaccharide pyruvyl transferase" evidence="1">
    <location>
        <begin position="13"/>
        <end position="299"/>
    </location>
</feature>
<dbReference type="KEGG" id="ery:CP97_01400"/>
<organism evidence="2 3">
    <name type="scientific">Aurantiacibacter atlanticus</name>
    <dbReference type="NCBI Taxonomy" id="1648404"/>
    <lineage>
        <taxon>Bacteria</taxon>
        <taxon>Pseudomonadati</taxon>
        <taxon>Pseudomonadota</taxon>
        <taxon>Alphaproteobacteria</taxon>
        <taxon>Sphingomonadales</taxon>
        <taxon>Erythrobacteraceae</taxon>
        <taxon>Aurantiacibacter</taxon>
    </lineage>
</organism>
<keyword evidence="3" id="KW-1185">Reference proteome</keyword>
<dbReference type="InterPro" id="IPR007345">
    <property type="entry name" value="Polysacch_pyruvyl_Trfase"/>
</dbReference>
<dbReference type="Proteomes" id="UP000059113">
    <property type="component" value="Chromosome"/>
</dbReference>
<protein>
    <recommendedName>
        <fullName evidence="1">Polysaccharide pyruvyl transferase domain-containing protein</fullName>
    </recommendedName>
</protein>
<reference evidence="2 3" key="1">
    <citation type="journal article" date="2015" name="Int. J. Syst. Evol. Microbiol.">
        <title>Erythrobacter atlanticus sp. nov., a bacterium from ocean sediment able to degrade polycyclic aromatic hydrocarbons.</title>
        <authorList>
            <person name="Zhuang L."/>
            <person name="Liu Y."/>
            <person name="Wang L."/>
            <person name="Wang W."/>
            <person name="Shao Z."/>
        </authorList>
    </citation>
    <scope>NUCLEOTIDE SEQUENCE [LARGE SCALE GENOMIC DNA]</scope>
    <source>
        <strain evidence="3">s21-N3</strain>
    </source>
</reference>
<dbReference type="STRING" id="1648404.CP97_01400"/>
<evidence type="ECO:0000313" key="3">
    <source>
        <dbReference type="Proteomes" id="UP000059113"/>
    </source>
</evidence>
<reference evidence="3" key="2">
    <citation type="submission" date="2015-04" db="EMBL/GenBank/DDBJ databases">
        <title>The complete genome sequence of Erythrobacter sp. s21-N3.</title>
        <authorList>
            <person name="Zhuang L."/>
            <person name="Liu Y."/>
            <person name="Shao Z."/>
        </authorList>
    </citation>
    <scope>NUCLEOTIDE SEQUENCE [LARGE SCALE GENOMIC DNA]</scope>
    <source>
        <strain evidence="3">s21-N3</strain>
    </source>
</reference>
<name>A0A0H4V8Q7_9SPHN</name>
<dbReference type="PANTHER" id="PTHR36836">
    <property type="entry name" value="COLANIC ACID BIOSYNTHESIS PROTEIN WCAK"/>
    <property type="match status" value="1"/>
</dbReference>